<dbReference type="SUPFAM" id="SSF89957">
    <property type="entry name" value="MTH1187/YkoF-like"/>
    <property type="match status" value="1"/>
</dbReference>
<feature type="domain" description="Thiamine-binding protein" evidence="2">
    <location>
        <begin position="19"/>
        <end position="101"/>
    </location>
</feature>
<dbReference type="GO" id="GO:0005829">
    <property type="term" value="C:cytosol"/>
    <property type="evidence" value="ECO:0007669"/>
    <property type="project" value="TreeGrafter"/>
</dbReference>
<dbReference type="AlphaFoldDB" id="A0A0H5RF65"/>
<protein>
    <recommendedName>
        <fullName evidence="2">Thiamine-binding protein domain-containing protein</fullName>
    </recommendedName>
</protein>
<dbReference type="InterPro" id="IPR029756">
    <property type="entry name" value="MTH1187/YkoF-like"/>
</dbReference>
<dbReference type="NCBIfam" id="TIGR00106">
    <property type="entry name" value="MTH1187 family thiamine-binding protein"/>
    <property type="match status" value="1"/>
</dbReference>
<organism evidence="3">
    <name type="scientific">Spongospora subterranea</name>
    <dbReference type="NCBI Taxonomy" id="70186"/>
    <lineage>
        <taxon>Eukaryota</taxon>
        <taxon>Sar</taxon>
        <taxon>Rhizaria</taxon>
        <taxon>Endomyxa</taxon>
        <taxon>Phytomyxea</taxon>
        <taxon>Plasmodiophorida</taxon>
        <taxon>Plasmodiophoridae</taxon>
        <taxon>Spongospora</taxon>
    </lineage>
</organism>
<feature type="non-terminal residue" evidence="3">
    <location>
        <position position="1"/>
    </location>
</feature>
<dbReference type="PANTHER" id="PTHR33777:SF1">
    <property type="entry name" value="UPF0045 PROTEIN ECM15"/>
    <property type="match status" value="1"/>
</dbReference>
<evidence type="ECO:0000313" key="3">
    <source>
        <dbReference type="EMBL" id="CRZ12688.1"/>
    </source>
</evidence>
<evidence type="ECO:0000259" key="2">
    <source>
        <dbReference type="Pfam" id="PF01910"/>
    </source>
</evidence>
<evidence type="ECO:0000256" key="1">
    <source>
        <dbReference type="ARBA" id="ARBA00010272"/>
    </source>
</evidence>
<dbReference type="PANTHER" id="PTHR33777">
    <property type="entry name" value="UPF0045 PROTEIN ECM15"/>
    <property type="match status" value="1"/>
</dbReference>
<dbReference type="EMBL" id="HACM01012246">
    <property type="protein sequence ID" value="CRZ12688.1"/>
    <property type="molecule type" value="Transcribed_RNA"/>
</dbReference>
<name>A0A0H5RF65_9EUKA</name>
<comment type="similarity">
    <text evidence="1">Belongs to the UPF0045 family.</text>
</comment>
<proteinExistence type="inferred from homology"/>
<accession>A0A0H5RF65</accession>
<dbReference type="InterPro" id="IPR051614">
    <property type="entry name" value="UPF0045_domain"/>
</dbReference>
<dbReference type="Gene3D" id="3.30.70.930">
    <property type="match status" value="1"/>
</dbReference>
<dbReference type="InterPro" id="IPR002767">
    <property type="entry name" value="Thiamine_BP"/>
</dbReference>
<reference evidence="3" key="1">
    <citation type="submission" date="2015-04" db="EMBL/GenBank/DDBJ databases">
        <title>The genome sequence of the plant pathogenic Rhizarian Plasmodiophora brassicae reveals insights in its biotrophic life cycle and the origin of chitin synthesis.</title>
        <authorList>
            <person name="Schwelm A."/>
            <person name="Fogelqvist J."/>
            <person name="Knaust A."/>
            <person name="Julke S."/>
            <person name="Lilja T."/>
            <person name="Dhandapani V."/>
            <person name="Bonilla-Rosso G."/>
            <person name="Karlsson M."/>
            <person name="Shevchenko A."/>
            <person name="Choi S.R."/>
            <person name="Kim H.G."/>
            <person name="Park J.Y."/>
            <person name="Lim Y.P."/>
            <person name="Ludwig-Muller J."/>
            <person name="Dixelius C."/>
        </authorList>
    </citation>
    <scope>NUCLEOTIDE SEQUENCE</scope>
    <source>
        <tissue evidence="3">Potato root galls</tissue>
    </source>
</reference>
<dbReference type="Pfam" id="PF01910">
    <property type="entry name" value="Thiamine_BP"/>
    <property type="match status" value="1"/>
</dbReference>
<sequence>VVHLFRIATPDNLNMRIVADFCLTPVGSSSPSIRKYVEMCHLVLKDFGDRIECHQHATGTNLRGEFEDIIEAVKQCHEKVLGSDIKRVFSNLHIDWRTDKSSVLPRSA</sequence>